<dbReference type="Gene3D" id="3.40.50.2300">
    <property type="match status" value="1"/>
</dbReference>
<proteinExistence type="inferred from homology"/>
<evidence type="ECO:0000256" key="14">
    <source>
        <dbReference type="ARBA" id="ARBA00023136"/>
    </source>
</evidence>
<keyword evidence="7" id="KW-0808">Transferase</keyword>
<gene>
    <name evidence="21" type="primary">sll</name>
    <name evidence="21" type="ORF">PL9631_600026</name>
</gene>
<evidence type="ECO:0000256" key="4">
    <source>
        <dbReference type="ARBA" id="ARBA00012438"/>
    </source>
</evidence>
<keyword evidence="6 16" id="KW-0597">Phosphoprotein</keyword>
<comment type="similarity">
    <text evidence="3">In the N-terminal section; belongs to the phytochrome family.</text>
</comment>
<dbReference type="Pfam" id="PF05231">
    <property type="entry name" value="MASE1"/>
    <property type="match status" value="1"/>
</dbReference>
<evidence type="ECO:0000256" key="18">
    <source>
        <dbReference type="SAM" id="Phobius"/>
    </source>
</evidence>
<evidence type="ECO:0000256" key="3">
    <source>
        <dbReference type="ARBA" id="ARBA00006402"/>
    </source>
</evidence>
<feature type="coiled-coil region" evidence="17">
    <location>
        <begin position="315"/>
        <end position="353"/>
    </location>
</feature>
<dbReference type="GO" id="GO:0000155">
    <property type="term" value="F:phosphorelay sensor kinase activity"/>
    <property type="evidence" value="ECO:0007669"/>
    <property type="project" value="InterPro"/>
</dbReference>
<keyword evidence="14 18" id="KW-0472">Membrane</keyword>
<dbReference type="AlphaFoldDB" id="A0A7Z9E3U9"/>
<evidence type="ECO:0000256" key="6">
    <source>
        <dbReference type="ARBA" id="ARBA00022553"/>
    </source>
</evidence>
<name>A0A7Z9E3U9_9CYAN</name>
<evidence type="ECO:0000256" key="12">
    <source>
        <dbReference type="ARBA" id="ARBA00022989"/>
    </source>
</evidence>
<dbReference type="EMBL" id="CZCS02000202">
    <property type="protein sequence ID" value="VXD21926.1"/>
    <property type="molecule type" value="Genomic_DNA"/>
</dbReference>
<keyword evidence="9" id="KW-0547">Nucleotide-binding</keyword>
<dbReference type="InterPro" id="IPR003594">
    <property type="entry name" value="HATPase_dom"/>
</dbReference>
<comment type="subcellular location">
    <subcellularLocation>
        <location evidence="2">Cell membrane</location>
        <topology evidence="2">Multi-pass membrane protein</topology>
    </subcellularLocation>
</comment>
<dbReference type="Pfam" id="PF00512">
    <property type="entry name" value="HisKA"/>
    <property type="match status" value="1"/>
</dbReference>
<dbReference type="Proteomes" id="UP000182190">
    <property type="component" value="Unassembled WGS sequence"/>
</dbReference>
<dbReference type="PROSITE" id="PS50110">
    <property type="entry name" value="RESPONSE_REGULATORY"/>
    <property type="match status" value="1"/>
</dbReference>
<keyword evidence="17" id="KW-0175">Coiled coil</keyword>
<feature type="transmembrane region" description="Helical" evidence="18">
    <location>
        <begin position="294"/>
        <end position="319"/>
    </location>
</feature>
<dbReference type="InterPro" id="IPR004358">
    <property type="entry name" value="Sig_transdc_His_kin-like_C"/>
</dbReference>
<keyword evidence="8 18" id="KW-0812">Transmembrane</keyword>
<dbReference type="PANTHER" id="PTHR45339">
    <property type="entry name" value="HYBRID SIGNAL TRANSDUCTION HISTIDINE KINASE J"/>
    <property type="match status" value="1"/>
</dbReference>
<organism evidence="21 22">
    <name type="scientific">Planktothrix paucivesiculata PCC 9631</name>
    <dbReference type="NCBI Taxonomy" id="671071"/>
    <lineage>
        <taxon>Bacteria</taxon>
        <taxon>Bacillati</taxon>
        <taxon>Cyanobacteriota</taxon>
        <taxon>Cyanophyceae</taxon>
        <taxon>Oscillatoriophycideae</taxon>
        <taxon>Oscillatoriales</taxon>
        <taxon>Microcoleaceae</taxon>
        <taxon>Planktothrix</taxon>
    </lineage>
</organism>
<dbReference type="InterPro" id="IPR011006">
    <property type="entry name" value="CheY-like_superfamily"/>
</dbReference>
<dbReference type="EC" id="2.7.13.3" evidence="4"/>
<evidence type="ECO:0000256" key="1">
    <source>
        <dbReference type="ARBA" id="ARBA00000085"/>
    </source>
</evidence>
<dbReference type="CDD" id="cd16922">
    <property type="entry name" value="HATPase_EvgS-ArcB-TorS-like"/>
    <property type="match status" value="1"/>
</dbReference>
<sequence>MKLRQKIRRSLSRNYKFQLITFTVIYIAGMSLAIKLQLIDPLALAVWPPAGIALALMLLFGIRVWPGIVISFILLNIIFFSDEFDFTTSIMPAIGEILQTIFAVKCLSYFKFDRRLNRLSDVFKLIFWGAIISTQIKTILQVSTICLFKEGMWRDFVCVSPLGDWSNFINLFWNWWLGNVMGILIFTPLILLLYPNKLLPDQQILSEPELLRKRVKSLLLLSIITIVSSLIFFQKIDKHLANYPIEYLPLPFIIWATLKFDQRISIIATLLVSMISILSNFYDGGPFIARTSNISEATLLLQTFMAVTTITNLVLLATVSERIQAEKQLQKLNQELENRVKERTAELAIAKEKAEVANQAKSTFIANMSHELRSPLNAVIGFSQLMLRTKDLPSEQYENAGIIHRSGEYLLTLINNVLDFSKIEAQKTTLNQKDFDLYQLLDDLEDMLHLRAFNAGLELIFVRGENLPRYLYADGVKLRQVLLNLLGNAIKFTSQGEVIVRVNSQENKENQNQTLNFQIGDTGKGISPAELTQLFEAFSQTESGRESQEGTGLGLVISRQFVQLMGGDITVESELGKGTTFQFSIPVQLGKELTKIEQINSQRVLALAPEQATYKILTVDDKAINCQLLTKLLSPLGFEVKQASNGQEAINIWQEWQPHLIFMDMRMPVMDGYEATKYIKSTTQGNATAIIALTASVLEEEKAITLSAGCDDFMRKPFKESTIFEILTKHLGVKYIYENMTDGNSQIGGKINELPRLTTEQFQVMPQKWVFRLYQAVLEADEQQIMKLIPEIPETESCLAKSLTKLVRQFQFEQIIDLIEPLTMDN</sequence>
<feature type="domain" description="Histidine kinase" evidence="19">
    <location>
        <begin position="367"/>
        <end position="589"/>
    </location>
</feature>
<dbReference type="FunFam" id="3.30.565.10:FF:000010">
    <property type="entry name" value="Sensor histidine kinase RcsC"/>
    <property type="match status" value="1"/>
</dbReference>
<dbReference type="SUPFAM" id="SSF47384">
    <property type="entry name" value="Homodimeric domain of signal transducing histidine kinase"/>
    <property type="match status" value="1"/>
</dbReference>
<dbReference type="InterPro" id="IPR001789">
    <property type="entry name" value="Sig_transdc_resp-reg_receiver"/>
</dbReference>
<dbReference type="Pfam" id="PF00072">
    <property type="entry name" value="Response_reg"/>
    <property type="match status" value="1"/>
</dbReference>
<evidence type="ECO:0000256" key="9">
    <source>
        <dbReference type="ARBA" id="ARBA00022741"/>
    </source>
</evidence>
<keyword evidence="11" id="KW-0067">ATP-binding</keyword>
<dbReference type="SMART" id="SM00387">
    <property type="entry name" value="HATPase_c"/>
    <property type="match status" value="1"/>
</dbReference>
<feature type="transmembrane region" description="Helical" evidence="18">
    <location>
        <begin position="125"/>
        <end position="148"/>
    </location>
</feature>
<dbReference type="SUPFAM" id="SSF55874">
    <property type="entry name" value="ATPase domain of HSP90 chaperone/DNA topoisomerase II/histidine kinase"/>
    <property type="match status" value="1"/>
</dbReference>
<protein>
    <recommendedName>
        <fullName evidence="15">Circadian input-output histidine kinase CikA</fullName>
        <ecNumber evidence="4">2.7.13.3</ecNumber>
    </recommendedName>
</protein>
<evidence type="ECO:0000256" key="17">
    <source>
        <dbReference type="SAM" id="Coils"/>
    </source>
</evidence>
<keyword evidence="22" id="KW-1185">Reference proteome</keyword>
<dbReference type="PRINTS" id="PR00344">
    <property type="entry name" value="BCTRLSENSOR"/>
</dbReference>
<dbReference type="InterPro" id="IPR036890">
    <property type="entry name" value="HATPase_C_sf"/>
</dbReference>
<feature type="transmembrane region" description="Helical" evidence="18">
    <location>
        <begin position="51"/>
        <end position="78"/>
    </location>
</feature>
<evidence type="ECO:0000256" key="13">
    <source>
        <dbReference type="ARBA" id="ARBA00023012"/>
    </source>
</evidence>
<dbReference type="CDD" id="cd00082">
    <property type="entry name" value="HisKA"/>
    <property type="match status" value="1"/>
</dbReference>
<dbReference type="CDD" id="cd17546">
    <property type="entry name" value="REC_hyHK_CKI1_RcsC-like"/>
    <property type="match status" value="1"/>
</dbReference>
<feature type="transmembrane region" description="Helical" evidence="18">
    <location>
        <begin position="20"/>
        <end position="39"/>
    </location>
</feature>
<keyword evidence="10 21" id="KW-0418">Kinase</keyword>
<feature type="transmembrane region" description="Helical" evidence="18">
    <location>
        <begin position="168"/>
        <end position="194"/>
    </location>
</feature>
<accession>A0A7Z9E3U9</accession>
<dbReference type="FunFam" id="1.10.287.130:FF:000004">
    <property type="entry name" value="Ethylene receptor 1"/>
    <property type="match status" value="1"/>
</dbReference>
<dbReference type="GO" id="GO:0005886">
    <property type="term" value="C:plasma membrane"/>
    <property type="evidence" value="ECO:0007669"/>
    <property type="project" value="UniProtKB-SubCell"/>
</dbReference>
<evidence type="ECO:0000256" key="8">
    <source>
        <dbReference type="ARBA" id="ARBA00022692"/>
    </source>
</evidence>
<dbReference type="PROSITE" id="PS50109">
    <property type="entry name" value="HIS_KIN"/>
    <property type="match status" value="1"/>
</dbReference>
<dbReference type="Gene3D" id="3.30.565.10">
    <property type="entry name" value="Histidine kinase-like ATPase, C-terminal domain"/>
    <property type="match status" value="1"/>
</dbReference>
<dbReference type="InterPro" id="IPR005467">
    <property type="entry name" value="His_kinase_dom"/>
</dbReference>
<evidence type="ECO:0000256" key="7">
    <source>
        <dbReference type="ARBA" id="ARBA00022679"/>
    </source>
</evidence>
<feature type="transmembrane region" description="Helical" evidence="18">
    <location>
        <begin position="214"/>
        <end position="233"/>
    </location>
</feature>
<keyword evidence="13" id="KW-0902">Two-component regulatory system</keyword>
<comment type="catalytic activity">
    <reaction evidence="1">
        <text>ATP + protein L-histidine = ADP + protein N-phospho-L-histidine.</text>
        <dbReference type="EC" id="2.7.13.3"/>
    </reaction>
</comment>
<dbReference type="PANTHER" id="PTHR45339:SF1">
    <property type="entry name" value="HYBRID SIGNAL TRANSDUCTION HISTIDINE KINASE J"/>
    <property type="match status" value="1"/>
</dbReference>
<dbReference type="SMART" id="SM00448">
    <property type="entry name" value="REC"/>
    <property type="match status" value="1"/>
</dbReference>
<comment type="caution">
    <text evidence="21">The sequence shown here is derived from an EMBL/GenBank/DDBJ whole genome shotgun (WGS) entry which is preliminary data.</text>
</comment>
<feature type="modified residue" description="4-aspartylphosphate" evidence="16">
    <location>
        <position position="664"/>
    </location>
</feature>
<evidence type="ECO:0000259" key="19">
    <source>
        <dbReference type="PROSITE" id="PS50109"/>
    </source>
</evidence>
<dbReference type="SUPFAM" id="SSF52172">
    <property type="entry name" value="CheY-like"/>
    <property type="match status" value="1"/>
</dbReference>
<evidence type="ECO:0000256" key="11">
    <source>
        <dbReference type="ARBA" id="ARBA00022840"/>
    </source>
</evidence>
<evidence type="ECO:0000256" key="10">
    <source>
        <dbReference type="ARBA" id="ARBA00022777"/>
    </source>
</evidence>
<feature type="domain" description="Response regulatory" evidence="20">
    <location>
        <begin position="615"/>
        <end position="731"/>
    </location>
</feature>
<dbReference type="InterPro" id="IPR036097">
    <property type="entry name" value="HisK_dim/P_sf"/>
</dbReference>
<evidence type="ECO:0000256" key="16">
    <source>
        <dbReference type="PROSITE-ProRule" id="PRU00169"/>
    </source>
</evidence>
<dbReference type="GO" id="GO:0005524">
    <property type="term" value="F:ATP binding"/>
    <property type="evidence" value="ECO:0007669"/>
    <property type="project" value="UniProtKB-KW"/>
</dbReference>
<keyword evidence="5" id="KW-1003">Cell membrane</keyword>
<keyword evidence="12 18" id="KW-1133">Transmembrane helix</keyword>
<feature type="transmembrane region" description="Helical" evidence="18">
    <location>
        <begin position="264"/>
        <end position="282"/>
    </location>
</feature>
<evidence type="ECO:0000256" key="2">
    <source>
        <dbReference type="ARBA" id="ARBA00004651"/>
    </source>
</evidence>
<dbReference type="RefSeq" id="WP_083620045.1">
    <property type="nucleotide sequence ID" value="NZ_LR735013.1"/>
</dbReference>
<evidence type="ECO:0000256" key="5">
    <source>
        <dbReference type="ARBA" id="ARBA00022475"/>
    </source>
</evidence>
<reference evidence="21" key="1">
    <citation type="submission" date="2019-10" db="EMBL/GenBank/DDBJ databases">
        <authorList>
            <consortium name="Genoscope - CEA"/>
            <person name="William W."/>
        </authorList>
    </citation>
    <scope>NUCLEOTIDE SEQUENCE [LARGE SCALE GENOMIC DNA]</scope>
    <source>
        <strain evidence="21">BBR_PRJEB10994</strain>
    </source>
</reference>
<evidence type="ECO:0000259" key="20">
    <source>
        <dbReference type="PROSITE" id="PS50110"/>
    </source>
</evidence>
<dbReference type="Pfam" id="PF02518">
    <property type="entry name" value="HATPase_c"/>
    <property type="match status" value="1"/>
</dbReference>
<evidence type="ECO:0000313" key="21">
    <source>
        <dbReference type="EMBL" id="VXD21926.1"/>
    </source>
</evidence>
<dbReference type="InterPro" id="IPR007895">
    <property type="entry name" value="MASE1"/>
</dbReference>
<dbReference type="InterPro" id="IPR003661">
    <property type="entry name" value="HisK_dim/P_dom"/>
</dbReference>
<dbReference type="Gene3D" id="1.10.287.130">
    <property type="match status" value="1"/>
</dbReference>
<dbReference type="SMART" id="SM00388">
    <property type="entry name" value="HisKA"/>
    <property type="match status" value="1"/>
</dbReference>
<dbReference type="OrthoDB" id="569347at2"/>
<evidence type="ECO:0000256" key="15">
    <source>
        <dbReference type="ARBA" id="ARBA00074306"/>
    </source>
</evidence>
<evidence type="ECO:0000313" key="22">
    <source>
        <dbReference type="Proteomes" id="UP000182190"/>
    </source>
</evidence>